<name>A0ACC5UBT0_9FLAO</name>
<protein>
    <submittedName>
        <fullName evidence="1">DUF4350 domain-containing protein</fullName>
    </submittedName>
</protein>
<evidence type="ECO:0000313" key="2">
    <source>
        <dbReference type="Proteomes" id="UP001647509"/>
    </source>
</evidence>
<comment type="caution">
    <text evidence="1">The sequence shown here is derived from an EMBL/GenBank/DDBJ whole genome shotgun (WGS) entry which is preliminary data.</text>
</comment>
<gene>
    <name evidence="1" type="ORF">KO493_13840</name>
</gene>
<evidence type="ECO:0000313" key="1">
    <source>
        <dbReference type="EMBL" id="MBU2951776.1"/>
    </source>
</evidence>
<reference evidence="1" key="1">
    <citation type="submission" date="2021-05" db="EMBL/GenBank/DDBJ databases">
        <title>Draft genomes of bacteria isolated from model marine particles.</title>
        <authorList>
            <person name="Datta M.S."/>
            <person name="Schwartzman J.A."/>
            <person name="Enke T.N."/>
            <person name="Saavedra J."/>
            <person name="Cermak N."/>
            <person name="Cordero O.X."/>
        </authorList>
    </citation>
    <scope>NUCLEOTIDE SEQUENCE</scope>
    <source>
        <strain evidence="1">I2M19</strain>
    </source>
</reference>
<proteinExistence type="predicted"/>
<organism evidence="1 2">
    <name type="scientific">Pseudotamlana agarivorans</name>
    <dbReference type="NCBI Taxonomy" id="481183"/>
    <lineage>
        <taxon>Bacteria</taxon>
        <taxon>Pseudomonadati</taxon>
        <taxon>Bacteroidota</taxon>
        <taxon>Flavobacteriia</taxon>
        <taxon>Flavobacteriales</taxon>
        <taxon>Flavobacteriaceae</taxon>
        <taxon>Pseudotamlana</taxon>
    </lineage>
</organism>
<dbReference type="Proteomes" id="UP001647509">
    <property type="component" value="Unassembled WGS sequence"/>
</dbReference>
<dbReference type="EMBL" id="JAHKPD010000020">
    <property type="protein sequence ID" value="MBU2951776.1"/>
    <property type="molecule type" value="Genomic_DNA"/>
</dbReference>
<sequence length="387" mass="43037">MIKTLSTTLLFLLTQVLIAQNIVYVYGDVSETGIIPSGKEHPFHQMRLIDEGRYGMSQFKEALEETGVNITEVYDASTTFDTDFLKNVDVLILGSNQKVFSKTEIKAVHNWVKQGGGLIVWSDSAFGGHYKHVGIDNTLGRDSDNQITEAFGMHFLTDNGGGNYLITTYEKDHFINNYNKNGGIRFRGEGVSFVRISSPAKVLAKAQDAGLGGELKVNKIDGIFNPNTDVTLAIAEINKGRVLGLFDRNMMWNAGDGSQITHSDNKEFAQRIVLWAAGIEDNSKIPQKSLSKNTEINLPPKVTIQTDYDSKNTVNFIAEISDTDGDDVYPEITWLLKKGPKVYFENNNPNTKTPVVTLTEKGTYLFMAVITDGEFKIKKRITITKTE</sequence>
<accession>A0ACC5UBT0</accession>
<keyword evidence="2" id="KW-1185">Reference proteome</keyword>